<dbReference type="InterPro" id="IPR012338">
    <property type="entry name" value="Beta-lactam/transpept-like"/>
</dbReference>
<evidence type="ECO:0000313" key="4">
    <source>
        <dbReference type="Proteomes" id="UP000634004"/>
    </source>
</evidence>
<accession>A0A8J3G2G9</accession>
<dbReference type="Gene3D" id="3.40.710.10">
    <property type="entry name" value="DD-peptidase/beta-lactamase superfamily"/>
    <property type="match status" value="1"/>
</dbReference>
<dbReference type="EMBL" id="BMZH01000006">
    <property type="protein sequence ID" value="GHA94782.1"/>
    <property type="molecule type" value="Genomic_DNA"/>
</dbReference>
<reference evidence="3" key="1">
    <citation type="journal article" date="2014" name="Int. J. Syst. Evol. Microbiol.">
        <title>Complete genome sequence of Corynebacterium casei LMG S-19264T (=DSM 44701T), isolated from a smear-ripened cheese.</title>
        <authorList>
            <consortium name="US DOE Joint Genome Institute (JGI-PGF)"/>
            <person name="Walter F."/>
            <person name="Albersmeier A."/>
            <person name="Kalinowski J."/>
            <person name="Ruckert C."/>
        </authorList>
    </citation>
    <scope>NUCLEOTIDE SEQUENCE</scope>
    <source>
        <strain evidence="3">KCTC 32513</strain>
    </source>
</reference>
<keyword evidence="3" id="KW-0378">Hydrolase</keyword>
<dbReference type="SUPFAM" id="SSF56601">
    <property type="entry name" value="beta-lactamase/transpeptidase-like"/>
    <property type="match status" value="1"/>
</dbReference>
<evidence type="ECO:0000256" key="1">
    <source>
        <dbReference type="SAM" id="SignalP"/>
    </source>
</evidence>
<gene>
    <name evidence="3" type="ORF">GCM10009069_17210</name>
</gene>
<protein>
    <submittedName>
        <fullName evidence="3">Serine hydrolase</fullName>
    </submittedName>
</protein>
<evidence type="ECO:0000313" key="3">
    <source>
        <dbReference type="EMBL" id="GHA94782.1"/>
    </source>
</evidence>
<evidence type="ECO:0000259" key="2">
    <source>
        <dbReference type="Pfam" id="PF00144"/>
    </source>
</evidence>
<dbReference type="InterPro" id="IPR001466">
    <property type="entry name" value="Beta-lactam-related"/>
</dbReference>
<keyword evidence="4" id="KW-1185">Reference proteome</keyword>
<organism evidence="3 4">
    <name type="scientific">Algimonas arctica</name>
    <dbReference type="NCBI Taxonomy" id="1479486"/>
    <lineage>
        <taxon>Bacteria</taxon>
        <taxon>Pseudomonadati</taxon>
        <taxon>Pseudomonadota</taxon>
        <taxon>Alphaproteobacteria</taxon>
        <taxon>Maricaulales</taxon>
        <taxon>Robiginitomaculaceae</taxon>
        <taxon>Algimonas</taxon>
    </lineage>
</organism>
<feature type="signal peptide" evidence="1">
    <location>
        <begin position="1"/>
        <end position="19"/>
    </location>
</feature>
<keyword evidence="1" id="KW-0732">Signal</keyword>
<dbReference type="PANTHER" id="PTHR46825:SF15">
    <property type="entry name" value="BETA-LACTAMASE-RELATED DOMAIN-CONTAINING PROTEIN"/>
    <property type="match status" value="1"/>
</dbReference>
<dbReference type="Pfam" id="PF00144">
    <property type="entry name" value="Beta-lactamase"/>
    <property type="match status" value="1"/>
</dbReference>
<sequence>MRFWLALLFTLISGVCASAQTVRAPGVDTNELHQRAIRLMNEHSEMTGLSIAVVEDGRITFAHGYGETQRGTGRLVNKDTVFRWASVSKGVAAAALLGLVEQGKVDASVPIERLAPSLHLPPTNNKHDIVDLLSHRIGISRNAYDKSIEGGRNAKDLRAKLEGLKYVCPPGTCHTYQNVAFDAAAEIIEEATELPYKTVVQREIFDPLRMSSASMTMEAMTHSRNWARPHNSQGQQISRVKPTYYRVPAAAGVNSSVEDLAKWMIALMPPKIGEPINTPFPLERLMAMQTPIVATPGEERFMDSQYHALKNSHYGLGLRVYDYEGRKVVGHRGGVEGYRALILFDPEQRSGIAVMWNSPHSQPIGLQMEFMDQLYGLPKRDWLRLGQKRKPS</sequence>
<name>A0A8J3G2G9_9PROT</name>
<dbReference type="AlphaFoldDB" id="A0A8J3G2G9"/>
<reference evidence="3" key="2">
    <citation type="submission" date="2020-09" db="EMBL/GenBank/DDBJ databases">
        <authorList>
            <person name="Sun Q."/>
            <person name="Kim S."/>
        </authorList>
    </citation>
    <scope>NUCLEOTIDE SEQUENCE</scope>
    <source>
        <strain evidence="3">KCTC 32513</strain>
    </source>
</reference>
<feature type="chain" id="PRO_5035314677" evidence="1">
    <location>
        <begin position="20"/>
        <end position="392"/>
    </location>
</feature>
<dbReference type="GO" id="GO:0016787">
    <property type="term" value="F:hydrolase activity"/>
    <property type="evidence" value="ECO:0007669"/>
    <property type="project" value="UniProtKB-KW"/>
</dbReference>
<feature type="domain" description="Beta-lactamase-related" evidence="2">
    <location>
        <begin position="39"/>
        <end position="362"/>
    </location>
</feature>
<dbReference type="PANTHER" id="PTHR46825">
    <property type="entry name" value="D-ALANYL-D-ALANINE-CARBOXYPEPTIDASE/ENDOPEPTIDASE AMPH"/>
    <property type="match status" value="1"/>
</dbReference>
<dbReference type="InterPro" id="IPR050491">
    <property type="entry name" value="AmpC-like"/>
</dbReference>
<dbReference type="RefSeq" id="WP_189497454.1">
    <property type="nucleotide sequence ID" value="NZ_BMZH01000006.1"/>
</dbReference>
<comment type="caution">
    <text evidence="3">The sequence shown here is derived from an EMBL/GenBank/DDBJ whole genome shotgun (WGS) entry which is preliminary data.</text>
</comment>
<proteinExistence type="predicted"/>
<dbReference type="Proteomes" id="UP000634004">
    <property type="component" value="Unassembled WGS sequence"/>
</dbReference>